<evidence type="ECO:0000313" key="1">
    <source>
        <dbReference type="EMBL" id="PKC05096.1"/>
    </source>
</evidence>
<reference evidence="1 2" key="2">
    <citation type="submission" date="2017-09" db="EMBL/GenBank/DDBJ databases">
        <title>Extensive intraspecific genome diversity in a model arbuscular mycorrhizal fungus.</title>
        <authorList>
            <person name="Chen E.C."/>
            <person name="Morin E."/>
            <person name="Beaudet D."/>
            <person name="Noel J."/>
            <person name="Ndikumana S."/>
            <person name="Charron P."/>
            <person name="St-Onge C."/>
            <person name="Giorgi J."/>
            <person name="Grigoriev I.V."/>
            <person name="Roux C."/>
            <person name="Martin F.M."/>
            <person name="Corradi N."/>
        </authorList>
    </citation>
    <scope>NUCLEOTIDE SEQUENCE [LARGE SCALE GENOMIC DNA]</scope>
    <source>
        <strain evidence="1 2">A5</strain>
    </source>
</reference>
<accession>A0A2N0PE48</accession>
<evidence type="ECO:0000313" key="2">
    <source>
        <dbReference type="Proteomes" id="UP000232722"/>
    </source>
</evidence>
<dbReference type="EMBL" id="LLXJ01000918">
    <property type="protein sequence ID" value="PKC05096.1"/>
    <property type="molecule type" value="Genomic_DNA"/>
</dbReference>
<protein>
    <submittedName>
        <fullName evidence="1">Uncharacterized protein</fullName>
    </submittedName>
</protein>
<dbReference type="AlphaFoldDB" id="A0A2N0PE48"/>
<name>A0A2N0PE48_9GLOM</name>
<sequence>MSICVIPKNELNNNPLINYSTIQLHTPNMMKGILTDGLFWANIDENLPNAREGVYTFRIQGALYHRIGG</sequence>
<organism evidence="1 2">
    <name type="scientific">Rhizophagus irregularis</name>
    <dbReference type="NCBI Taxonomy" id="588596"/>
    <lineage>
        <taxon>Eukaryota</taxon>
        <taxon>Fungi</taxon>
        <taxon>Fungi incertae sedis</taxon>
        <taxon>Mucoromycota</taxon>
        <taxon>Glomeromycotina</taxon>
        <taxon>Glomeromycetes</taxon>
        <taxon>Glomerales</taxon>
        <taxon>Glomeraceae</taxon>
        <taxon>Rhizophagus</taxon>
    </lineage>
</organism>
<comment type="caution">
    <text evidence="1">The sequence shown here is derived from an EMBL/GenBank/DDBJ whole genome shotgun (WGS) entry which is preliminary data.</text>
</comment>
<proteinExistence type="predicted"/>
<reference evidence="1 2" key="1">
    <citation type="submission" date="2016-04" db="EMBL/GenBank/DDBJ databases">
        <title>Genome analyses suggest a sexual origin of heterokaryosis in a supposedly ancient asexual fungus.</title>
        <authorList>
            <person name="Ropars J."/>
            <person name="Sedzielewska K."/>
            <person name="Noel J."/>
            <person name="Charron P."/>
            <person name="Farinelli L."/>
            <person name="Marton T."/>
            <person name="Kruger M."/>
            <person name="Pelin A."/>
            <person name="Brachmann A."/>
            <person name="Corradi N."/>
        </authorList>
    </citation>
    <scope>NUCLEOTIDE SEQUENCE [LARGE SCALE GENOMIC DNA]</scope>
    <source>
        <strain evidence="1 2">A5</strain>
    </source>
</reference>
<gene>
    <name evidence="1" type="ORF">RhiirA5_421348</name>
</gene>
<dbReference type="Proteomes" id="UP000232722">
    <property type="component" value="Unassembled WGS sequence"/>
</dbReference>